<comment type="caution">
    <text evidence="12">The sequence shown here is derived from an EMBL/GenBank/DDBJ whole genome shotgun (WGS) entry which is preliminary data.</text>
</comment>
<dbReference type="AlphaFoldDB" id="A0A953NE35"/>
<evidence type="ECO:0000256" key="9">
    <source>
        <dbReference type="ARBA" id="ARBA00030904"/>
    </source>
</evidence>
<dbReference type="EMBL" id="JAIQBY010000003">
    <property type="protein sequence ID" value="MBZ4195262.1"/>
    <property type="molecule type" value="Genomic_DNA"/>
</dbReference>
<dbReference type="PANTHER" id="PTHR43326:SF1">
    <property type="entry name" value="METHIONINE--TRNA LIGASE, MITOCHONDRIAL"/>
    <property type="match status" value="1"/>
</dbReference>
<feature type="domain" description="Methionyl/Leucyl tRNA synthetase" evidence="11">
    <location>
        <begin position="151"/>
        <end position="370"/>
    </location>
</feature>
<dbReference type="PANTHER" id="PTHR43326">
    <property type="entry name" value="METHIONYL-TRNA SYNTHETASE"/>
    <property type="match status" value="1"/>
</dbReference>
<keyword evidence="4 10" id="KW-0436">Ligase</keyword>
<dbReference type="SUPFAM" id="SSF47323">
    <property type="entry name" value="Anticodon-binding domain of a subclass of class I aminoacyl-tRNA synthetases"/>
    <property type="match status" value="1"/>
</dbReference>
<evidence type="ECO:0000256" key="3">
    <source>
        <dbReference type="ARBA" id="ARBA00018753"/>
    </source>
</evidence>
<accession>A0A953NE35</accession>
<evidence type="ECO:0000259" key="11">
    <source>
        <dbReference type="Pfam" id="PF09334"/>
    </source>
</evidence>
<proteinExistence type="inferred from homology"/>
<dbReference type="NCBIfam" id="TIGR00398">
    <property type="entry name" value="metG"/>
    <property type="match status" value="1"/>
</dbReference>
<dbReference type="Pfam" id="PF09334">
    <property type="entry name" value="tRNA-synt_1g"/>
    <property type="match status" value="2"/>
</dbReference>
<evidence type="ECO:0000256" key="1">
    <source>
        <dbReference type="ARBA" id="ARBA00003314"/>
    </source>
</evidence>
<dbReference type="SUPFAM" id="SSF52374">
    <property type="entry name" value="Nucleotidylyl transferase"/>
    <property type="match status" value="1"/>
</dbReference>
<comment type="function">
    <text evidence="1">Is required not only for elongation of protein synthesis but also for the initiation of all mRNA translation through initiator tRNA(fMet) aminoacylation.</text>
</comment>
<dbReference type="Gene3D" id="2.170.220.10">
    <property type="match status" value="1"/>
</dbReference>
<dbReference type="GO" id="GO:0006431">
    <property type="term" value="P:methionyl-tRNA aminoacylation"/>
    <property type="evidence" value="ECO:0007669"/>
    <property type="project" value="InterPro"/>
</dbReference>
<dbReference type="PRINTS" id="PR01041">
    <property type="entry name" value="TRNASYNTHMET"/>
</dbReference>
<evidence type="ECO:0000313" key="12">
    <source>
        <dbReference type="EMBL" id="MBZ4195262.1"/>
    </source>
</evidence>
<keyword evidence="7 10" id="KW-0648">Protein biosynthesis</keyword>
<organism evidence="12 13">
    <name type="scientific">Mycoplasma tauri</name>
    <dbReference type="NCBI Taxonomy" id="547987"/>
    <lineage>
        <taxon>Bacteria</taxon>
        <taxon>Bacillati</taxon>
        <taxon>Mycoplasmatota</taxon>
        <taxon>Mollicutes</taxon>
        <taxon>Mycoplasmataceae</taxon>
        <taxon>Mycoplasma</taxon>
    </lineage>
</organism>
<feature type="domain" description="Methionyl/Leucyl tRNA synthetase" evidence="11">
    <location>
        <begin position="6"/>
        <end position="138"/>
    </location>
</feature>
<dbReference type="InterPro" id="IPR014729">
    <property type="entry name" value="Rossmann-like_a/b/a_fold"/>
</dbReference>
<dbReference type="Gene3D" id="3.40.50.620">
    <property type="entry name" value="HUPs"/>
    <property type="match status" value="1"/>
</dbReference>
<evidence type="ECO:0000256" key="10">
    <source>
        <dbReference type="RuleBase" id="RU363039"/>
    </source>
</evidence>
<keyword evidence="5 10" id="KW-0547">Nucleotide-binding</keyword>
<dbReference type="GO" id="GO:0005524">
    <property type="term" value="F:ATP binding"/>
    <property type="evidence" value="ECO:0007669"/>
    <property type="project" value="UniProtKB-KW"/>
</dbReference>
<reference evidence="12 13" key="1">
    <citation type="submission" date="2021-09" db="EMBL/GenBank/DDBJ databases">
        <title>WGS of Mycoplasma sp. Zaradi2 strains.</title>
        <authorList>
            <person name="Spergser J."/>
        </authorList>
    </citation>
    <scope>NUCLEOTIDE SEQUENCE [LARGE SCALE GENOMIC DNA]</scope>
    <source>
        <strain evidence="12 13">1331</strain>
    </source>
</reference>
<dbReference type="InterPro" id="IPR014758">
    <property type="entry name" value="Met-tRNA_synth"/>
</dbReference>
<dbReference type="InterPro" id="IPR015413">
    <property type="entry name" value="Methionyl/Leucyl_tRNA_Synth"/>
</dbReference>
<dbReference type="EC" id="6.1.1.10" evidence="2"/>
<protein>
    <recommendedName>
        <fullName evidence="3">Methionine--tRNA ligase</fullName>
        <ecNumber evidence="2">6.1.1.10</ecNumber>
    </recommendedName>
    <alternativeName>
        <fullName evidence="9">Methionyl-tRNA synthetase</fullName>
    </alternativeName>
</protein>
<evidence type="ECO:0000256" key="6">
    <source>
        <dbReference type="ARBA" id="ARBA00022840"/>
    </source>
</evidence>
<name>A0A953NE35_9MOLU</name>
<evidence type="ECO:0000256" key="7">
    <source>
        <dbReference type="ARBA" id="ARBA00022917"/>
    </source>
</evidence>
<dbReference type="CDD" id="cd07957">
    <property type="entry name" value="Anticodon_Ia_Met"/>
    <property type="match status" value="1"/>
</dbReference>
<evidence type="ECO:0000313" key="13">
    <source>
        <dbReference type="Proteomes" id="UP000772186"/>
    </source>
</evidence>
<evidence type="ECO:0000256" key="8">
    <source>
        <dbReference type="ARBA" id="ARBA00023146"/>
    </source>
</evidence>
<keyword evidence="8 10" id="KW-0030">Aminoacyl-tRNA synthetase</keyword>
<evidence type="ECO:0000256" key="5">
    <source>
        <dbReference type="ARBA" id="ARBA00022741"/>
    </source>
</evidence>
<dbReference type="Proteomes" id="UP000772186">
    <property type="component" value="Unassembled WGS sequence"/>
</dbReference>
<dbReference type="GO" id="GO:0004825">
    <property type="term" value="F:methionine-tRNA ligase activity"/>
    <property type="evidence" value="ECO:0007669"/>
    <property type="project" value="UniProtKB-EC"/>
</dbReference>
<gene>
    <name evidence="12" type="primary">metG</name>
    <name evidence="12" type="ORF">LAD73_00800</name>
</gene>
<dbReference type="InterPro" id="IPR041872">
    <property type="entry name" value="Anticodon_Met"/>
</dbReference>
<dbReference type="CDD" id="cd00814">
    <property type="entry name" value="MetRS_core"/>
    <property type="match status" value="1"/>
</dbReference>
<keyword evidence="6 10" id="KW-0067">ATP-binding</keyword>
<dbReference type="InterPro" id="IPR009080">
    <property type="entry name" value="tRNAsynth_Ia_anticodon-bd"/>
</dbReference>
<dbReference type="Gene3D" id="1.10.730.10">
    <property type="entry name" value="Isoleucyl-tRNA Synthetase, Domain 1"/>
    <property type="match status" value="1"/>
</dbReference>
<sequence length="515" mass="60476">MKKTCFVTTPIYYASGPLHLGHIYCTTVAKTISNYKKIMGYDVKFLTGSDEHGQKIEQKAKLNNKSPKEYVDDLVLSYKDVWKKWHIDYDYFSRTTSAEHIESVSDIFELFLQKGLIYRDKYNGLYSVEDEEFLTESQATKKDDEFFHPVSGHKLINVSEDSYFFDINRFITWWKNEIVENPDFLSPQKILSEVNKNFINEGIENLSVTRQHIKWGIPVKSDSKHILYVWLDALFNYITALGYSPNNKGQDYIKYWENGNEIIHIIGKEISRFHFIYWPIFCKALNIKIPSKIYAHGLLRDKDGRKMSKSLNNVIDPDYLLNKYDHEMVKYYLTTQITFGEDGNFSEEKLIDTVNSDLVNNYGNLISRTLKMISNSFPNGMFYRKNSKKEHIDIEQKIESFSNNFISFMEDFKIDKALSSAMKLSDALNKYIDELKPWLLKNDSEKYELESILIRLLHGIYAISWGLQIVIPEQIKNVAKALNVETFELDKITDMKKFDNHKMTDKFILYSRIKK</sequence>
<dbReference type="RefSeq" id="WP_223644406.1">
    <property type="nucleotide sequence ID" value="NZ_JAIQBY010000003.1"/>
</dbReference>
<comment type="similarity">
    <text evidence="10">Belongs to the class-I aminoacyl-tRNA synthetase family.</text>
</comment>
<dbReference type="InterPro" id="IPR033911">
    <property type="entry name" value="MetRS_core"/>
</dbReference>
<keyword evidence="13" id="KW-1185">Reference proteome</keyword>
<dbReference type="InterPro" id="IPR023457">
    <property type="entry name" value="Met-tRNA_synth_2"/>
</dbReference>
<evidence type="ECO:0000256" key="4">
    <source>
        <dbReference type="ARBA" id="ARBA00022598"/>
    </source>
</evidence>
<evidence type="ECO:0000256" key="2">
    <source>
        <dbReference type="ARBA" id="ARBA00012838"/>
    </source>
</evidence>